<feature type="compositionally biased region" description="Basic residues" evidence="3">
    <location>
        <begin position="107"/>
        <end position="123"/>
    </location>
</feature>
<feature type="compositionally biased region" description="Basic and acidic residues" evidence="3">
    <location>
        <begin position="85"/>
        <end position="98"/>
    </location>
</feature>
<accession>A0AAD7R0S9</accession>
<comment type="pathway">
    <text evidence="2">Porphyrin-containing compound metabolism.</text>
</comment>
<keyword evidence="8" id="KW-1185">Reference proteome</keyword>
<comment type="caution">
    <text evidence="7">The sequence shown here is derived from an EMBL/GenBank/DDBJ whole genome shotgun (WGS) entry which is preliminary data.</text>
</comment>
<evidence type="ECO:0000259" key="4">
    <source>
        <dbReference type="Pfam" id="PF01882"/>
    </source>
</evidence>
<gene>
    <name evidence="7" type="ORF">AAFF_G00150100</name>
</gene>
<evidence type="ECO:0000256" key="2">
    <source>
        <dbReference type="ARBA" id="ARBA00023444"/>
    </source>
</evidence>
<protein>
    <recommendedName>
        <fullName evidence="1">magnesium chelatase</fullName>
        <ecNumber evidence="1">6.6.1.1</ecNumber>
    </recommendedName>
</protein>
<dbReference type="InterPro" id="IPR011703">
    <property type="entry name" value="ATPase_AAA-3"/>
</dbReference>
<dbReference type="EC" id="6.6.1.1" evidence="1"/>
<evidence type="ECO:0000259" key="6">
    <source>
        <dbReference type="Pfam" id="PF17863"/>
    </source>
</evidence>
<dbReference type="GO" id="GO:0005524">
    <property type="term" value="F:ATP binding"/>
    <property type="evidence" value="ECO:0007669"/>
    <property type="project" value="InterPro"/>
</dbReference>
<reference evidence="7" key="1">
    <citation type="journal article" date="2023" name="Science">
        <title>Genome structures resolve the early diversification of teleost fishes.</title>
        <authorList>
            <person name="Parey E."/>
            <person name="Louis A."/>
            <person name="Montfort J."/>
            <person name="Bouchez O."/>
            <person name="Roques C."/>
            <person name="Iampietro C."/>
            <person name="Lluch J."/>
            <person name="Castinel A."/>
            <person name="Donnadieu C."/>
            <person name="Desvignes T."/>
            <person name="Floi Bucao C."/>
            <person name="Jouanno E."/>
            <person name="Wen M."/>
            <person name="Mejri S."/>
            <person name="Dirks R."/>
            <person name="Jansen H."/>
            <person name="Henkel C."/>
            <person name="Chen W.J."/>
            <person name="Zahm M."/>
            <person name="Cabau C."/>
            <person name="Klopp C."/>
            <person name="Thompson A.W."/>
            <person name="Robinson-Rechavi M."/>
            <person name="Braasch I."/>
            <person name="Lecointre G."/>
            <person name="Bobe J."/>
            <person name="Postlethwait J.H."/>
            <person name="Berthelot C."/>
            <person name="Roest Crollius H."/>
            <person name="Guiguen Y."/>
        </authorList>
    </citation>
    <scope>NUCLEOTIDE SEQUENCE</scope>
    <source>
        <strain evidence="7">NC1722</strain>
    </source>
</reference>
<dbReference type="GO" id="GO:0016887">
    <property type="term" value="F:ATP hydrolysis activity"/>
    <property type="evidence" value="ECO:0007669"/>
    <property type="project" value="InterPro"/>
</dbReference>
<feature type="domain" description="DUF58" evidence="4">
    <location>
        <begin position="318"/>
        <end position="501"/>
    </location>
</feature>
<feature type="region of interest" description="Disordered" evidence="3">
    <location>
        <begin position="1"/>
        <end position="44"/>
    </location>
</feature>
<proteinExistence type="predicted"/>
<feature type="compositionally biased region" description="Basic residues" evidence="3">
    <location>
        <begin position="1"/>
        <end position="15"/>
    </location>
</feature>
<evidence type="ECO:0000313" key="8">
    <source>
        <dbReference type="Proteomes" id="UP001221898"/>
    </source>
</evidence>
<sequence>MPGIVRSRHPGRRAPVRPSRADPVVGDIDGVSSRRRPSHRFGHSATLFTAPQRESPCEDFAYFLEIASQEPQNDRHARGTPLTLERTRRAAAGDRRPGAVDGAASRGARRRRALPPRRSTRSRRTLAVRTLAATTGGSFARVQFTPDLPPADVIGTRIYRASSEQFDVELGPVFATSYSPTRSTGSGEGPVRAARELEIVRRSMGVDPPSADQVLTPNRSCLQKEANEAHPRPGGRWRCGGNDYVVPQDVFDVAPDVLRHRLVLSYEALAAELDVEQILVRRLPRPRSRSRVGARRGSGPLRGRRRAPHGLERHRADERAPHVRESIADRELQTTVLIDLAGVSISVRRSRRRRIAIAVAAVGLLTDRAGNRFSKRSSTTAQLTDVRPGTGRRHLMSVLHRMASVHPTRGDSTLAEGLHRLAGPSRRGGLAVVISDLLESGWSDPLRAVTRRHETLVIEVVDPRKLELPWSFIELAGQRTGRVVEIDTRKKVRDRYAESRSRTAGRTCPGCTGPPGHFLV</sequence>
<dbReference type="PANTHER" id="PTHR33608:SF6">
    <property type="entry name" value="BLL2464 PROTEIN"/>
    <property type="match status" value="1"/>
</dbReference>
<feature type="region of interest" description="Disordered" evidence="3">
    <location>
        <begin position="286"/>
        <end position="321"/>
    </location>
</feature>
<dbReference type="EMBL" id="JAINUG010002056">
    <property type="protein sequence ID" value="KAJ8351103.1"/>
    <property type="molecule type" value="Genomic_DNA"/>
</dbReference>
<feature type="domain" description="ATPase AAA-3" evidence="5">
    <location>
        <begin position="124"/>
        <end position="175"/>
    </location>
</feature>
<dbReference type="Pfam" id="PF17863">
    <property type="entry name" value="AAA_lid_2"/>
    <property type="match status" value="1"/>
</dbReference>
<name>A0AAD7R0S9_9TELE</name>
<feature type="compositionally biased region" description="Basic residues" evidence="3">
    <location>
        <begin position="33"/>
        <end position="42"/>
    </location>
</feature>
<dbReference type="InterPro" id="IPR002881">
    <property type="entry name" value="DUF58"/>
</dbReference>
<organism evidence="7 8">
    <name type="scientific">Aldrovandia affinis</name>
    <dbReference type="NCBI Taxonomy" id="143900"/>
    <lineage>
        <taxon>Eukaryota</taxon>
        <taxon>Metazoa</taxon>
        <taxon>Chordata</taxon>
        <taxon>Craniata</taxon>
        <taxon>Vertebrata</taxon>
        <taxon>Euteleostomi</taxon>
        <taxon>Actinopterygii</taxon>
        <taxon>Neopterygii</taxon>
        <taxon>Teleostei</taxon>
        <taxon>Notacanthiformes</taxon>
        <taxon>Halosauridae</taxon>
        <taxon>Aldrovandia</taxon>
    </lineage>
</organism>
<evidence type="ECO:0000256" key="1">
    <source>
        <dbReference type="ARBA" id="ARBA00012825"/>
    </source>
</evidence>
<feature type="non-terminal residue" evidence="7">
    <location>
        <position position="1"/>
    </location>
</feature>
<feature type="region of interest" description="Disordered" evidence="3">
    <location>
        <begin position="70"/>
        <end position="123"/>
    </location>
</feature>
<evidence type="ECO:0000313" key="7">
    <source>
        <dbReference type="EMBL" id="KAJ8351103.1"/>
    </source>
</evidence>
<evidence type="ECO:0000256" key="3">
    <source>
        <dbReference type="SAM" id="MobiDB-lite"/>
    </source>
</evidence>
<dbReference type="InterPro" id="IPR041628">
    <property type="entry name" value="ChlI/MoxR_AAA_lid"/>
</dbReference>
<feature type="compositionally biased region" description="Basic and acidic residues" evidence="3">
    <location>
        <begin position="309"/>
        <end position="321"/>
    </location>
</feature>
<dbReference type="Pfam" id="PF07726">
    <property type="entry name" value="AAA_3"/>
    <property type="match status" value="1"/>
</dbReference>
<evidence type="ECO:0000259" key="5">
    <source>
        <dbReference type="Pfam" id="PF07726"/>
    </source>
</evidence>
<dbReference type="AlphaFoldDB" id="A0AAD7R0S9"/>
<dbReference type="Gene3D" id="1.10.8.80">
    <property type="entry name" value="Magnesium chelatase subunit I, C-Terminal domain"/>
    <property type="match status" value="1"/>
</dbReference>
<dbReference type="Pfam" id="PF01882">
    <property type="entry name" value="DUF58"/>
    <property type="match status" value="1"/>
</dbReference>
<feature type="domain" description="ChlI/MoxR AAA lid" evidence="6">
    <location>
        <begin position="241"/>
        <end position="277"/>
    </location>
</feature>
<dbReference type="PANTHER" id="PTHR33608">
    <property type="entry name" value="BLL2464 PROTEIN"/>
    <property type="match status" value="1"/>
</dbReference>
<dbReference type="Proteomes" id="UP001221898">
    <property type="component" value="Unassembled WGS sequence"/>
</dbReference>
<dbReference type="GO" id="GO:0016851">
    <property type="term" value="F:magnesium chelatase activity"/>
    <property type="evidence" value="ECO:0007669"/>
    <property type="project" value="UniProtKB-EC"/>
</dbReference>